<dbReference type="HOGENOM" id="CLU_006344_5_2_1"/>
<feature type="non-terminal residue" evidence="1">
    <location>
        <position position="125"/>
    </location>
</feature>
<dbReference type="InParanoid" id="A0A067MSR6"/>
<gene>
    <name evidence="1" type="ORF">BOTBODRAFT_88667</name>
</gene>
<accession>A0A067MSR6</accession>
<proteinExistence type="predicted"/>
<keyword evidence="2" id="KW-1185">Reference proteome</keyword>
<name>A0A067MSR6_BOTB1</name>
<reference evidence="2" key="1">
    <citation type="journal article" date="2014" name="Proc. Natl. Acad. Sci. U.S.A.">
        <title>Extensive sampling of basidiomycete genomes demonstrates inadequacy of the white-rot/brown-rot paradigm for wood decay fungi.</title>
        <authorList>
            <person name="Riley R."/>
            <person name="Salamov A.A."/>
            <person name="Brown D.W."/>
            <person name="Nagy L.G."/>
            <person name="Floudas D."/>
            <person name="Held B.W."/>
            <person name="Levasseur A."/>
            <person name="Lombard V."/>
            <person name="Morin E."/>
            <person name="Otillar R."/>
            <person name="Lindquist E.A."/>
            <person name="Sun H."/>
            <person name="LaButti K.M."/>
            <person name="Schmutz J."/>
            <person name="Jabbour D."/>
            <person name="Luo H."/>
            <person name="Baker S.E."/>
            <person name="Pisabarro A.G."/>
            <person name="Walton J.D."/>
            <person name="Blanchette R.A."/>
            <person name="Henrissat B."/>
            <person name="Martin F."/>
            <person name="Cullen D."/>
            <person name="Hibbett D.S."/>
            <person name="Grigoriev I.V."/>
        </authorList>
    </citation>
    <scope>NUCLEOTIDE SEQUENCE [LARGE SCALE GENOMIC DNA]</scope>
    <source>
        <strain evidence="2">FD-172 SS1</strain>
    </source>
</reference>
<dbReference type="Proteomes" id="UP000027195">
    <property type="component" value="Unassembled WGS sequence"/>
</dbReference>
<dbReference type="AlphaFoldDB" id="A0A067MSR6"/>
<sequence length="125" mass="14473">QKEAGEEPWAPFVDLSEAEFANWLIASGLSHKEIENHLKLNITRECTKPSFKDKHQFFSRFNQLPHGPEWHCETITVIGNLCGDDSKPLKETLEVRFRNPIECIKEILQNPAFKDHIAYAPLKQF</sequence>
<dbReference type="Pfam" id="PF18759">
    <property type="entry name" value="Plavaka"/>
    <property type="match status" value="1"/>
</dbReference>
<feature type="non-terminal residue" evidence="1">
    <location>
        <position position="1"/>
    </location>
</feature>
<organism evidence="1 2">
    <name type="scientific">Botryobasidium botryosum (strain FD-172 SS1)</name>
    <dbReference type="NCBI Taxonomy" id="930990"/>
    <lineage>
        <taxon>Eukaryota</taxon>
        <taxon>Fungi</taxon>
        <taxon>Dikarya</taxon>
        <taxon>Basidiomycota</taxon>
        <taxon>Agaricomycotina</taxon>
        <taxon>Agaricomycetes</taxon>
        <taxon>Cantharellales</taxon>
        <taxon>Botryobasidiaceae</taxon>
        <taxon>Botryobasidium</taxon>
    </lineage>
</organism>
<evidence type="ECO:0000313" key="2">
    <source>
        <dbReference type="Proteomes" id="UP000027195"/>
    </source>
</evidence>
<dbReference type="InterPro" id="IPR041078">
    <property type="entry name" value="Plavaka"/>
</dbReference>
<evidence type="ECO:0000313" key="1">
    <source>
        <dbReference type="EMBL" id="KDQ14631.1"/>
    </source>
</evidence>
<dbReference type="OrthoDB" id="2688393at2759"/>
<dbReference type="EMBL" id="KL198036">
    <property type="protein sequence ID" value="KDQ14631.1"/>
    <property type="molecule type" value="Genomic_DNA"/>
</dbReference>
<protein>
    <submittedName>
        <fullName evidence="1">Uncharacterized protein</fullName>
    </submittedName>
</protein>